<feature type="region of interest" description="Disordered" evidence="1">
    <location>
        <begin position="221"/>
        <end position="242"/>
    </location>
</feature>
<comment type="caution">
    <text evidence="2">The sequence shown here is derived from an EMBL/GenBank/DDBJ whole genome shotgun (WGS) entry which is preliminary data.</text>
</comment>
<dbReference type="EMBL" id="JALLBG020000100">
    <property type="protein sequence ID" value="KAL3764923.1"/>
    <property type="molecule type" value="Genomic_DNA"/>
</dbReference>
<keyword evidence="3" id="KW-1185">Reference proteome</keyword>
<evidence type="ECO:0000313" key="2">
    <source>
        <dbReference type="EMBL" id="KAL3764923.1"/>
    </source>
</evidence>
<sequence length="248" mass="27001">MMTPDEVISADADTTIDADVAVVVVGGVDAVDAPANQTAEATVNTDNDATDEPNDDEDNHSNQDSELDYTEFLEDVFMQVPPPEKISWSDIIERKSDNGSDENSSEGDFAAFVDSLAIEEDPDVIEKRMKKQAEFAGFVAFVETPDKVVNTDFLPPLGSDDENSVEKVWDEIVSGMAEPKANTEVVEEAPLLSWALSWFNPAAWYPVEVPGEVSLEKKEKKVGPADDCMSETDASEASSQAVIQMQMV</sequence>
<proteinExistence type="predicted"/>
<organism evidence="2 3">
    <name type="scientific">Discostella pseudostelligera</name>
    <dbReference type="NCBI Taxonomy" id="259834"/>
    <lineage>
        <taxon>Eukaryota</taxon>
        <taxon>Sar</taxon>
        <taxon>Stramenopiles</taxon>
        <taxon>Ochrophyta</taxon>
        <taxon>Bacillariophyta</taxon>
        <taxon>Coscinodiscophyceae</taxon>
        <taxon>Thalassiosirophycidae</taxon>
        <taxon>Stephanodiscales</taxon>
        <taxon>Stephanodiscaceae</taxon>
        <taxon>Discostella</taxon>
    </lineage>
</organism>
<accession>A0ABD3MMD8</accession>
<feature type="compositionally biased region" description="Polar residues" evidence="1">
    <location>
        <begin position="35"/>
        <end position="47"/>
    </location>
</feature>
<evidence type="ECO:0000313" key="3">
    <source>
        <dbReference type="Proteomes" id="UP001530293"/>
    </source>
</evidence>
<dbReference type="Proteomes" id="UP001530293">
    <property type="component" value="Unassembled WGS sequence"/>
</dbReference>
<evidence type="ECO:0000256" key="1">
    <source>
        <dbReference type="SAM" id="MobiDB-lite"/>
    </source>
</evidence>
<reference evidence="2 3" key="1">
    <citation type="submission" date="2024-10" db="EMBL/GenBank/DDBJ databases">
        <title>Updated reference genomes for cyclostephanoid diatoms.</title>
        <authorList>
            <person name="Roberts W.R."/>
            <person name="Alverson A.J."/>
        </authorList>
    </citation>
    <scope>NUCLEOTIDE SEQUENCE [LARGE SCALE GENOMIC DNA]</scope>
    <source>
        <strain evidence="2 3">AJA232-27</strain>
    </source>
</reference>
<feature type="compositionally biased region" description="Acidic residues" evidence="1">
    <location>
        <begin position="48"/>
        <end position="58"/>
    </location>
</feature>
<dbReference type="AlphaFoldDB" id="A0ABD3MMD8"/>
<protein>
    <submittedName>
        <fullName evidence="2">Uncharacterized protein</fullName>
    </submittedName>
</protein>
<name>A0ABD3MMD8_9STRA</name>
<feature type="region of interest" description="Disordered" evidence="1">
    <location>
        <begin position="31"/>
        <end position="66"/>
    </location>
</feature>
<gene>
    <name evidence="2" type="ORF">ACHAWU_003783</name>
</gene>